<dbReference type="VEuPathDB" id="FungiDB:LELG_01836"/>
<dbReference type="Proteomes" id="UP000001996">
    <property type="component" value="Unassembled WGS sequence"/>
</dbReference>
<dbReference type="GO" id="GO:0032543">
    <property type="term" value="P:mitochondrial translation"/>
    <property type="evidence" value="ECO:0007669"/>
    <property type="project" value="TreeGrafter"/>
</dbReference>
<evidence type="ECO:0000256" key="2">
    <source>
        <dbReference type="ARBA" id="ARBA00022980"/>
    </source>
</evidence>
<evidence type="ECO:0000256" key="3">
    <source>
        <dbReference type="ARBA" id="ARBA00023274"/>
    </source>
</evidence>
<keyword evidence="3" id="KW-0687">Ribonucleoprotein</keyword>
<accession>A5DWU9</accession>
<gene>
    <name evidence="6" type="ORF">LELG_01836</name>
</gene>
<dbReference type="KEGG" id="lel:PVL30_001808"/>
<dbReference type="GO" id="GO:0070181">
    <property type="term" value="F:small ribosomal subunit rRNA binding"/>
    <property type="evidence" value="ECO:0007669"/>
    <property type="project" value="TreeGrafter"/>
</dbReference>
<evidence type="ECO:0000256" key="5">
    <source>
        <dbReference type="SAM" id="MobiDB-lite"/>
    </source>
</evidence>
<dbReference type="Gene3D" id="4.10.640.10">
    <property type="entry name" value="Ribosomal protein S18"/>
    <property type="match status" value="1"/>
</dbReference>
<sequence length="215" mass="24442">MINPTSLLRSQLSATLFACRNLSTSFKRQLNAASFTDKNTSNQRVHNQKKLRGFKKEAREATEADDIVNSVINEESKFGRSGPFDAASKSAQDIPEEPPVHISPRFRKSFYVGEINSPFDYSMNRHTMEVKERQSRPRFASDIFRQTKIDPRNLYLMPEVLSKFITSSGQIMSRDMTGLSSGNQRKLAAAIKTARSLGLLSTVHKYNDYLPKRLF</sequence>
<feature type="region of interest" description="Disordered" evidence="5">
    <location>
        <begin position="79"/>
        <end position="99"/>
    </location>
</feature>
<dbReference type="GeneID" id="5233729"/>
<dbReference type="EMBL" id="CH981525">
    <property type="protein sequence ID" value="EDK43657.1"/>
    <property type="molecule type" value="Genomic_DNA"/>
</dbReference>
<keyword evidence="7" id="KW-1185">Reference proteome</keyword>
<protein>
    <recommendedName>
        <fullName evidence="4">Small ribosomal subunit protein bS18m</fullName>
    </recommendedName>
</protein>
<dbReference type="InterPro" id="IPR001648">
    <property type="entry name" value="Ribosomal_bS18"/>
</dbReference>
<dbReference type="SUPFAM" id="SSF46911">
    <property type="entry name" value="Ribosomal protein S18"/>
    <property type="match status" value="1"/>
</dbReference>
<dbReference type="AlphaFoldDB" id="A5DWU9"/>
<dbReference type="PANTHER" id="PTHR13479:SF40">
    <property type="entry name" value="SMALL RIBOSOMAL SUBUNIT PROTEIN BS18M"/>
    <property type="match status" value="1"/>
</dbReference>
<organism evidence="6 7">
    <name type="scientific">Lodderomyces elongisporus (strain ATCC 11503 / CBS 2605 / JCM 1781 / NBRC 1676 / NRRL YB-4239)</name>
    <name type="common">Yeast</name>
    <name type="synonym">Saccharomyces elongisporus</name>
    <dbReference type="NCBI Taxonomy" id="379508"/>
    <lineage>
        <taxon>Eukaryota</taxon>
        <taxon>Fungi</taxon>
        <taxon>Dikarya</taxon>
        <taxon>Ascomycota</taxon>
        <taxon>Saccharomycotina</taxon>
        <taxon>Pichiomycetes</taxon>
        <taxon>Debaryomycetaceae</taxon>
        <taxon>Candida/Lodderomyces clade</taxon>
        <taxon>Lodderomyces</taxon>
    </lineage>
</organism>
<dbReference type="GO" id="GO:0005763">
    <property type="term" value="C:mitochondrial small ribosomal subunit"/>
    <property type="evidence" value="ECO:0007669"/>
    <property type="project" value="TreeGrafter"/>
</dbReference>
<dbReference type="HOGENOM" id="CLU_082177_1_0_1"/>
<dbReference type="InParanoid" id="A5DWU9"/>
<dbReference type="PANTHER" id="PTHR13479">
    <property type="entry name" value="30S RIBOSOMAL PROTEIN S18"/>
    <property type="match status" value="1"/>
</dbReference>
<dbReference type="PRINTS" id="PR00974">
    <property type="entry name" value="RIBOSOMALS18"/>
</dbReference>
<dbReference type="STRING" id="379508.A5DWU9"/>
<name>A5DWU9_LODEL</name>
<evidence type="ECO:0000313" key="7">
    <source>
        <dbReference type="Proteomes" id="UP000001996"/>
    </source>
</evidence>
<proteinExistence type="inferred from homology"/>
<dbReference type="GO" id="GO:0003735">
    <property type="term" value="F:structural constituent of ribosome"/>
    <property type="evidence" value="ECO:0007669"/>
    <property type="project" value="InterPro"/>
</dbReference>
<dbReference type="OrthoDB" id="21463at2759"/>
<evidence type="ECO:0000256" key="1">
    <source>
        <dbReference type="ARBA" id="ARBA00005589"/>
    </source>
</evidence>
<evidence type="ECO:0000256" key="4">
    <source>
        <dbReference type="ARBA" id="ARBA00035264"/>
    </source>
</evidence>
<feature type="region of interest" description="Disordered" evidence="5">
    <location>
        <begin position="37"/>
        <end position="57"/>
    </location>
</feature>
<keyword evidence="2" id="KW-0689">Ribosomal protein</keyword>
<reference evidence="6 7" key="1">
    <citation type="journal article" date="2009" name="Nature">
        <title>Evolution of pathogenicity and sexual reproduction in eight Candida genomes.</title>
        <authorList>
            <person name="Butler G."/>
            <person name="Rasmussen M.D."/>
            <person name="Lin M.F."/>
            <person name="Santos M.A."/>
            <person name="Sakthikumar S."/>
            <person name="Munro C.A."/>
            <person name="Rheinbay E."/>
            <person name="Grabherr M."/>
            <person name="Forche A."/>
            <person name="Reedy J.L."/>
            <person name="Agrafioti I."/>
            <person name="Arnaud M.B."/>
            <person name="Bates S."/>
            <person name="Brown A.J."/>
            <person name="Brunke S."/>
            <person name="Costanzo M.C."/>
            <person name="Fitzpatrick D.A."/>
            <person name="de Groot P.W."/>
            <person name="Harris D."/>
            <person name="Hoyer L.L."/>
            <person name="Hube B."/>
            <person name="Klis F.M."/>
            <person name="Kodira C."/>
            <person name="Lennard N."/>
            <person name="Logue M.E."/>
            <person name="Martin R."/>
            <person name="Neiman A.M."/>
            <person name="Nikolaou E."/>
            <person name="Quail M.A."/>
            <person name="Quinn J."/>
            <person name="Santos M.C."/>
            <person name="Schmitzberger F.F."/>
            <person name="Sherlock G."/>
            <person name="Shah P."/>
            <person name="Silverstein K.A."/>
            <person name="Skrzypek M.S."/>
            <person name="Soll D."/>
            <person name="Staggs R."/>
            <person name="Stansfield I."/>
            <person name="Stumpf M.P."/>
            <person name="Sudbery P.E."/>
            <person name="Srikantha T."/>
            <person name="Zeng Q."/>
            <person name="Berman J."/>
            <person name="Berriman M."/>
            <person name="Heitman J."/>
            <person name="Gow N.A."/>
            <person name="Lorenz M.C."/>
            <person name="Birren B.W."/>
            <person name="Kellis M."/>
            <person name="Cuomo C.A."/>
        </authorList>
    </citation>
    <scope>NUCLEOTIDE SEQUENCE [LARGE SCALE GENOMIC DNA]</scope>
    <source>
        <strain evidence="7">ATCC 11503 / BCRC 21390 / CBS 2605 / JCM 1781 / NBRC 1676 / NRRL YB-4239</strain>
    </source>
</reference>
<dbReference type="Pfam" id="PF01084">
    <property type="entry name" value="Ribosomal_S18"/>
    <property type="match status" value="1"/>
</dbReference>
<comment type="similarity">
    <text evidence="1">Belongs to the bacterial ribosomal protein bS18 family.</text>
</comment>
<dbReference type="eggNOG" id="KOG3162">
    <property type="taxonomic scope" value="Eukaryota"/>
</dbReference>
<evidence type="ECO:0000313" key="6">
    <source>
        <dbReference type="EMBL" id="EDK43657.1"/>
    </source>
</evidence>
<dbReference type="InterPro" id="IPR036870">
    <property type="entry name" value="Ribosomal_bS18_sf"/>
</dbReference>